<protein>
    <submittedName>
        <fullName evidence="2">Uncharacterized protein</fullName>
    </submittedName>
</protein>
<proteinExistence type="predicted"/>
<gene>
    <name evidence="2" type="ORF">BCR44DRAFT_322803</name>
</gene>
<feature type="region of interest" description="Disordered" evidence="1">
    <location>
        <begin position="149"/>
        <end position="172"/>
    </location>
</feature>
<dbReference type="AlphaFoldDB" id="A0A1Y2HAL7"/>
<reference evidence="2 3" key="1">
    <citation type="submission" date="2016-07" db="EMBL/GenBank/DDBJ databases">
        <title>Pervasive Adenine N6-methylation of Active Genes in Fungi.</title>
        <authorList>
            <consortium name="DOE Joint Genome Institute"/>
            <person name="Mondo S.J."/>
            <person name="Dannebaum R.O."/>
            <person name="Kuo R.C."/>
            <person name="Labutti K."/>
            <person name="Haridas S."/>
            <person name="Kuo A."/>
            <person name="Salamov A."/>
            <person name="Ahrendt S.R."/>
            <person name="Lipzen A."/>
            <person name="Sullivan W."/>
            <person name="Andreopoulos W.B."/>
            <person name="Clum A."/>
            <person name="Lindquist E."/>
            <person name="Daum C."/>
            <person name="Ramamoorthy G.K."/>
            <person name="Gryganskyi A."/>
            <person name="Culley D."/>
            <person name="Magnuson J.K."/>
            <person name="James T.Y."/>
            <person name="O'Malley M.A."/>
            <person name="Stajich J.E."/>
            <person name="Spatafora J.W."/>
            <person name="Visel A."/>
            <person name="Grigoriev I.V."/>
        </authorList>
    </citation>
    <scope>NUCLEOTIDE SEQUENCE [LARGE SCALE GENOMIC DNA]</scope>
    <source>
        <strain evidence="2 3">PL171</strain>
    </source>
</reference>
<evidence type="ECO:0000256" key="1">
    <source>
        <dbReference type="SAM" id="MobiDB-lite"/>
    </source>
</evidence>
<accession>A0A1Y2HAL7</accession>
<name>A0A1Y2HAL7_9FUNG</name>
<dbReference type="Proteomes" id="UP000193411">
    <property type="component" value="Unassembled WGS sequence"/>
</dbReference>
<organism evidence="2 3">
    <name type="scientific">Catenaria anguillulae PL171</name>
    <dbReference type="NCBI Taxonomy" id="765915"/>
    <lineage>
        <taxon>Eukaryota</taxon>
        <taxon>Fungi</taxon>
        <taxon>Fungi incertae sedis</taxon>
        <taxon>Blastocladiomycota</taxon>
        <taxon>Blastocladiomycetes</taxon>
        <taxon>Blastocladiales</taxon>
        <taxon>Catenariaceae</taxon>
        <taxon>Catenaria</taxon>
    </lineage>
</organism>
<comment type="caution">
    <text evidence="2">The sequence shown here is derived from an EMBL/GenBank/DDBJ whole genome shotgun (WGS) entry which is preliminary data.</text>
</comment>
<evidence type="ECO:0000313" key="2">
    <source>
        <dbReference type="EMBL" id="ORZ31646.1"/>
    </source>
</evidence>
<keyword evidence="3" id="KW-1185">Reference proteome</keyword>
<evidence type="ECO:0000313" key="3">
    <source>
        <dbReference type="Proteomes" id="UP000193411"/>
    </source>
</evidence>
<dbReference type="EMBL" id="MCFL01000057">
    <property type="protein sequence ID" value="ORZ31646.1"/>
    <property type="molecule type" value="Genomic_DNA"/>
</dbReference>
<sequence length="224" mass="24704">MSSSQPQASEPACFKCKVESSVRGTTHDPLTNAAKKTSERHPTARVGLFFFPLPCPAIAPIHSLFVPASMMMQENSGNQAWGSLEWSTSCLGYQNTDCGHLCMAAPGSTHACAQHLQLLKQAQFDHAPILPFCSLFYFSKGKVQPDECENGTTTTTTSHRHTKHCLPSEPLPPDQKSMHTYTRLHLFSLPLARLHYCHMNAPLIREQDSFAPTNQPTTTMLAHG</sequence>